<comment type="caution">
    <text evidence="8">The sequence shown here is derived from an EMBL/GenBank/DDBJ whole genome shotgun (WGS) entry which is preliminary data.</text>
</comment>
<proteinExistence type="inferred from homology"/>
<protein>
    <submittedName>
        <fullName evidence="8">Methylenetetrahydrofolate reductase</fullName>
    </submittedName>
</protein>
<evidence type="ECO:0000256" key="2">
    <source>
        <dbReference type="ARBA" id="ARBA00004777"/>
    </source>
</evidence>
<comment type="cofactor">
    <cofactor evidence="1">
        <name>FAD</name>
        <dbReference type="ChEBI" id="CHEBI:57692"/>
    </cofactor>
</comment>
<evidence type="ECO:0000313" key="8">
    <source>
        <dbReference type="EMBL" id="KAG5457090.1"/>
    </source>
</evidence>
<dbReference type="InterPro" id="IPR003171">
    <property type="entry name" value="Mehydrof_redctse-like"/>
</dbReference>
<dbReference type="GO" id="GO:0071949">
    <property type="term" value="F:FAD binding"/>
    <property type="evidence" value="ECO:0007669"/>
    <property type="project" value="TreeGrafter"/>
</dbReference>
<dbReference type="InterPro" id="IPR029041">
    <property type="entry name" value="FAD-linked_oxidoreductase-like"/>
</dbReference>
<name>A0A8H7ZPX4_9FUNG</name>
<evidence type="ECO:0000256" key="3">
    <source>
        <dbReference type="ARBA" id="ARBA00006743"/>
    </source>
</evidence>
<dbReference type="Proteomes" id="UP000673691">
    <property type="component" value="Unassembled WGS sequence"/>
</dbReference>
<feature type="non-terminal residue" evidence="8">
    <location>
        <position position="240"/>
    </location>
</feature>
<dbReference type="EMBL" id="JAEFCI010010655">
    <property type="protein sequence ID" value="KAG5457090.1"/>
    <property type="molecule type" value="Genomic_DNA"/>
</dbReference>
<dbReference type="OrthoDB" id="16284at2759"/>
<dbReference type="PANTHER" id="PTHR45754:SF3">
    <property type="entry name" value="METHYLENETETRAHYDROFOLATE REDUCTASE (NADPH)"/>
    <property type="match status" value="1"/>
</dbReference>
<dbReference type="SUPFAM" id="SSF51730">
    <property type="entry name" value="FAD-linked oxidoreductase"/>
    <property type="match status" value="1"/>
</dbReference>
<dbReference type="Pfam" id="PF02219">
    <property type="entry name" value="MTHFR"/>
    <property type="match status" value="1"/>
</dbReference>
<evidence type="ECO:0000313" key="9">
    <source>
        <dbReference type="Proteomes" id="UP000673691"/>
    </source>
</evidence>
<evidence type="ECO:0000256" key="4">
    <source>
        <dbReference type="ARBA" id="ARBA00022630"/>
    </source>
</evidence>
<dbReference type="PANTHER" id="PTHR45754">
    <property type="entry name" value="METHYLENETETRAHYDROFOLATE REDUCTASE"/>
    <property type="match status" value="1"/>
</dbReference>
<dbReference type="GO" id="GO:0035999">
    <property type="term" value="P:tetrahydrofolate interconversion"/>
    <property type="evidence" value="ECO:0007669"/>
    <property type="project" value="UniProtKB-UniPathway"/>
</dbReference>
<gene>
    <name evidence="8" type="ORF">BJ554DRAFT_2991</name>
</gene>
<accession>A0A8H7ZPX4</accession>
<dbReference type="UniPathway" id="UPA00193"/>
<dbReference type="AlphaFoldDB" id="A0A8H7ZPX4"/>
<sequence>ACLGGRHEFSFAACPPTGFPNKGIINLYDRIERMYMLGPEFIDITWGAGGSTSQLTLEICATAQSVYGLETCMQYLAVANCSLTCTNMHKDMIDRALKEAKDAGIQNILALRGDPPRGQESWTATEGGFSHAADLVRYIRNQYGDYFGIAVHFENPDREDDLCRLKEKVDAGADYIVTQLFYDVDLFLKWVEDVRAIGIYGSFHRAVTMSKTFVPKTIRDALEPIKDDDQAVKDYGIRLA</sequence>
<keyword evidence="6" id="KW-0560">Oxidoreductase</keyword>
<dbReference type="Gene3D" id="3.20.20.220">
    <property type="match status" value="1"/>
</dbReference>
<dbReference type="GO" id="GO:0004489">
    <property type="term" value="F:methylenetetrahydrofolate reductase [NAD(P)H] activity"/>
    <property type="evidence" value="ECO:0007669"/>
    <property type="project" value="InterPro"/>
</dbReference>
<keyword evidence="5" id="KW-0274">FAD</keyword>
<dbReference type="GO" id="GO:0009086">
    <property type="term" value="P:methionine biosynthetic process"/>
    <property type="evidence" value="ECO:0007669"/>
    <property type="project" value="TreeGrafter"/>
</dbReference>
<comment type="similarity">
    <text evidence="3">Belongs to the methylenetetrahydrofolate reductase family.</text>
</comment>
<evidence type="ECO:0000256" key="6">
    <source>
        <dbReference type="ARBA" id="ARBA00023002"/>
    </source>
</evidence>
<feature type="non-terminal residue" evidence="8">
    <location>
        <position position="1"/>
    </location>
</feature>
<organism evidence="8 9">
    <name type="scientific">Olpidium bornovanus</name>
    <dbReference type="NCBI Taxonomy" id="278681"/>
    <lineage>
        <taxon>Eukaryota</taxon>
        <taxon>Fungi</taxon>
        <taxon>Fungi incertae sedis</taxon>
        <taxon>Olpidiomycota</taxon>
        <taxon>Olpidiomycotina</taxon>
        <taxon>Olpidiomycetes</taxon>
        <taxon>Olpidiales</taxon>
        <taxon>Olpidiaceae</taxon>
        <taxon>Olpidium</taxon>
    </lineage>
</organism>
<dbReference type="CDD" id="cd00537">
    <property type="entry name" value="MTHFR"/>
    <property type="match status" value="1"/>
</dbReference>
<keyword evidence="4" id="KW-0285">Flavoprotein</keyword>
<evidence type="ECO:0000256" key="7">
    <source>
        <dbReference type="RuleBase" id="RU004254"/>
    </source>
</evidence>
<keyword evidence="9" id="KW-1185">Reference proteome</keyword>
<dbReference type="GO" id="GO:0005829">
    <property type="term" value="C:cytosol"/>
    <property type="evidence" value="ECO:0007669"/>
    <property type="project" value="TreeGrafter"/>
</dbReference>
<evidence type="ECO:0000256" key="1">
    <source>
        <dbReference type="ARBA" id="ARBA00001974"/>
    </source>
</evidence>
<evidence type="ECO:0000256" key="5">
    <source>
        <dbReference type="ARBA" id="ARBA00022827"/>
    </source>
</evidence>
<comment type="pathway">
    <text evidence="2 7">One-carbon metabolism; tetrahydrofolate interconversion.</text>
</comment>
<reference evidence="8 9" key="1">
    <citation type="journal article" name="Sci. Rep.">
        <title>Genome-scale phylogenetic analyses confirm Olpidium as the closest living zoosporic fungus to the non-flagellated, terrestrial fungi.</title>
        <authorList>
            <person name="Chang Y."/>
            <person name="Rochon D."/>
            <person name="Sekimoto S."/>
            <person name="Wang Y."/>
            <person name="Chovatia M."/>
            <person name="Sandor L."/>
            <person name="Salamov A."/>
            <person name="Grigoriev I.V."/>
            <person name="Stajich J.E."/>
            <person name="Spatafora J.W."/>
        </authorList>
    </citation>
    <scope>NUCLEOTIDE SEQUENCE [LARGE SCALE GENOMIC DNA]</scope>
    <source>
        <strain evidence="8">S191</strain>
    </source>
</reference>